<evidence type="ECO:0000256" key="1">
    <source>
        <dbReference type="ARBA" id="ARBA00004496"/>
    </source>
</evidence>
<dbReference type="PIRSF" id="PIRSF006223">
    <property type="entry name" value="DsrC_TusE"/>
    <property type="match status" value="1"/>
</dbReference>
<dbReference type="PANTHER" id="PTHR37010:SF1">
    <property type="entry name" value="SULFURTRANSFERASE TUSE"/>
    <property type="match status" value="1"/>
</dbReference>
<evidence type="ECO:0000313" key="5">
    <source>
        <dbReference type="EMBL" id="OBX27687.1"/>
    </source>
</evidence>
<name>A0A1A7RAE8_9GAMM</name>
<comment type="caution">
    <text evidence="5">The sequence shown here is derived from an EMBL/GenBank/DDBJ whole genome shotgun (WGS) entry which is preliminary data.</text>
</comment>
<reference evidence="6" key="1">
    <citation type="submission" date="2016-06" db="EMBL/GenBank/DDBJ databases">
        <authorList>
            <person name="Radolfova-Krizova L."/>
            <person name="Nemec A."/>
        </authorList>
    </citation>
    <scope>NUCLEOTIDE SEQUENCE [LARGE SCALE GENOMIC DNA]</scope>
    <source>
        <strain evidence="6">ANC 4275</strain>
    </source>
</reference>
<dbReference type="InterPro" id="IPR042072">
    <property type="entry name" value="DsrC-like_C"/>
</dbReference>
<dbReference type="GO" id="GO:0002143">
    <property type="term" value="P:tRNA wobble position uridine thiolation"/>
    <property type="evidence" value="ECO:0007669"/>
    <property type="project" value="TreeGrafter"/>
</dbReference>
<dbReference type="PANTHER" id="PTHR37010">
    <property type="entry name" value="SULFURTRANSFERASE TUSE"/>
    <property type="match status" value="1"/>
</dbReference>
<organism evidence="5 6">
    <name type="scientific">Acinetobacter gandensis</name>
    <dbReference type="NCBI Taxonomy" id="1443941"/>
    <lineage>
        <taxon>Bacteria</taxon>
        <taxon>Pseudomonadati</taxon>
        <taxon>Pseudomonadota</taxon>
        <taxon>Gammaproteobacteria</taxon>
        <taxon>Moraxellales</taxon>
        <taxon>Moraxellaceae</taxon>
        <taxon>Acinetobacter</taxon>
    </lineage>
</organism>
<keyword evidence="6" id="KW-1185">Reference proteome</keyword>
<dbReference type="OrthoDB" id="9786347at2"/>
<dbReference type="SUPFAM" id="SSF69721">
    <property type="entry name" value="DsrC, the gamma subunit of dissimilatory sulfite reductase"/>
    <property type="match status" value="1"/>
</dbReference>
<protein>
    <recommendedName>
        <fullName evidence="3">Sulfurtransferase</fullName>
        <ecNumber evidence="3">2.8.1.-</ecNumber>
    </recommendedName>
</protein>
<dbReference type="GO" id="GO:0097163">
    <property type="term" value="F:sulfur carrier activity"/>
    <property type="evidence" value="ECO:0007669"/>
    <property type="project" value="TreeGrafter"/>
</dbReference>
<dbReference type="GO" id="GO:0016740">
    <property type="term" value="F:transferase activity"/>
    <property type="evidence" value="ECO:0007669"/>
    <property type="project" value="UniProtKB-KW"/>
</dbReference>
<proteinExistence type="inferred from homology"/>
<evidence type="ECO:0000256" key="2">
    <source>
        <dbReference type="ARBA" id="ARBA00022490"/>
    </source>
</evidence>
<dbReference type="EMBL" id="LZDS01000028">
    <property type="protein sequence ID" value="OBX27687.1"/>
    <property type="molecule type" value="Genomic_DNA"/>
</dbReference>
<dbReference type="EC" id="2.8.1.-" evidence="3"/>
<dbReference type="AlphaFoldDB" id="A0A1A7RAE8"/>
<keyword evidence="2" id="KW-0963">Cytoplasm</keyword>
<dbReference type="STRING" id="1443941.A9J31_08350"/>
<sequence length="103" mass="11745">MNLELDQDGHLVDYTIWNEAVAQELANTLDLQLSPWHYEILQGVRQFYQQFGHSPATRPLIKYLMKTISADINNALLQERFNTGLVARHLSRLAGVPKPANCL</sequence>
<dbReference type="NCBIfam" id="TIGR03342">
    <property type="entry name" value="dsrC_tusE_dsvC"/>
    <property type="match status" value="1"/>
</dbReference>
<keyword evidence="3" id="KW-0808">Transferase</keyword>
<dbReference type="InterPro" id="IPR007453">
    <property type="entry name" value="DsrC/TusE"/>
</dbReference>
<dbReference type="Proteomes" id="UP000185753">
    <property type="component" value="Unassembled WGS sequence"/>
</dbReference>
<dbReference type="RefSeq" id="WP_067766448.1">
    <property type="nucleotide sequence ID" value="NZ_JBLZYA010000031.1"/>
</dbReference>
<dbReference type="Pfam" id="PF04358">
    <property type="entry name" value="DsrC"/>
    <property type="match status" value="1"/>
</dbReference>
<dbReference type="InterPro" id="IPR025526">
    <property type="entry name" value="DsrC-like_dom_sf"/>
</dbReference>
<gene>
    <name evidence="5" type="ORF">A9J31_08350</name>
</gene>
<feature type="active site" description="Cysteine persulfide intermediate" evidence="4">
    <location>
        <position position="102"/>
    </location>
</feature>
<accession>A0A1A7RAE8</accession>
<dbReference type="Gene3D" id="1.10.10.370">
    <property type="entry name" value="DsrC-like protein, C-terminal domain"/>
    <property type="match status" value="1"/>
</dbReference>
<evidence type="ECO:0000313" key="6">
    <source>
        <dbReference type="Proteomes" id="UP000185753"/>
    </source>
</evidence>
<comment type="subcellular location">
    <subcellularLocation>
        <location evidence="1">Cytoplasm</location>
    </subcellularLocation>
</comment>
<comment type="similarity">
    <text evidence="3">Belongs to the dsrC/tusE family.</text>
</comment>
<dbReference type="GO" id="GO:0005737">
    <property type="term" value="C:cytoplasm"/>
    <property type="evidence" value="ECO:0007669"/>
    <property type="project" value="UniProtKB-SubCell"/>
</dbReference>
<evidence type="ECO:0000256" key="3">
    <source>
        <dbReference type="PIRNR" id="PIRNR006223"/>
    </source>
</evidence>
<dbReference type="Gene3D" id="3.30.1420.10">
    <property type="match status" value="1"/>
</dbReference>
<evidence type="ECO:0000256" key="4">
    <source>
        <dbReference type="PIRSR" id="PIRSR006223-50"/>
    </source>
</evidence>
<dbReference type="InterPro" id="IPR043163">
    <property type="entry name" value="DsrC-like_N"/>
</dbReference>
<comment type="function">
    <text evidence="3">Part of a sulfur-relay system.</text>
</comment>